<feature type="active site" description="Nucleophile" evidence="6">
    <location>
        <position position="459"/>
    </location>
</feature>
<feature type="domain" description="Glycosyl hydrolase family 36 C-terminal" evidence="8">
    <location>
        <begin position="629"/>
        <end position="706"/>
    </location>
</feature>
<dbReference type="Gene3D" id="2.70.98.60">
    <property type="entry name" value="alpha-galactosidase from lactobacil brevis"/>
    <property type="match status" value="1"/>
</dbReference>
<feature type="binding site" evidence="7">
    <location>
        <position position="503"/>
    </location>
    <ligand>
        <name>substrate</name>
    </ligand>
</feature>
<dbReference type="PIRSF" id="PIRSF005536">
    <property type="entry name" value="Agal"/>
    <property type="match status" value="1"/>
</dbReference>
<dbReference type="Proteomes" id="UP000216533">
    <property type="component" value="Unassembled WGS sequence"/>
</dbReference>
<dbReference type="Pfam" id="PF02065">
    <property type="entry name" value="Melibiase"/>
    <property type="match status" value="1"/>
</dbReference>
<evidence type="ECO:0000256" key="4">
    <source>
        <dbReference type="ARBA" id="ARBA00023295"/>
    </source>
</evidence>
<dbReference type="SUPFAM" id="SSF51445">
    <property type="entry name" value="(Trans)glycosidases"/>
    <property type="match status" value="1"/>
</dbReference>
<dbReference type="RefSeq" id="WP_094451425.1">
    <property type="nucleotide sequence ID" value="NZ_NMVI01000025.1"/>
</dbReference>
<comment type="caution">
    <text evidence="10">The sequence shown here is derived from an EMBL/GenBank/DDBJ whole genome shotgun (WGS) entry which is preliminary data.</text>
</comment>
<dbReference type="Pfam" id="PF16875">
    <property type="entry name" value="Glyco_hydro_36N"/>
    <property type="match status" value="1"/>
</dbReference>
<organism evidence="10 11">
    <name type="scientific">Parenemella sanctibonifatiensis</name>
    <dbReference type="NCBI Taxonomy" id="2016505"/>
    <lineage>
        <taxon>Bacteria</taxon>
        <taxon>Bacillati</taxon>
        <taxon>Actinomycetota</taxon>
        <taxon>Actinomycetes</taxon>
        <taxon>Propionibacteriales</taxon>
        <taxon>Propionibacteriaceae</taxon>
        <taxon>Parenemella</taxon>
    </lineage>
</organism>
<sequence length="721" mass="79087">MSGSMTPRPTFVSLQHADLAVVLAVLPDQLPIVLHWGAPLAEVDATELWAATEPPVLGNEPDRQRRVSVLPESWTGWIGTPGLAGSRAGAGWSPKWQLRQITVDGTEVTADLTRQGPARVVVDAVDPDAELAVAVHVELLEGGLLRLAAELTNTGADGYQLDRIVLALPVPRRATEIADFGGRWLQERTPQRLPFAQGSHWRENRRGRTGGDAAYLLQAGTAGFDSRAGEVWAIHTGWSGGHIHAAERQYTGERLLYGGEGLLPGEIVLAAGQRHRSPWLYATYGHGTDEVAHHFHSWLRSRPEHPVRPRPVTFNNWEATYFEHDLATMVELIDRGKQIGAERFVLDDGWFGGRRSPQAGLGDWTVSPEVWPEGLTPLIEAVHAAGMEFGLWVEPEMVNPDSDLARAHPDWILQVPGRQPIPSRHQQVLNLAEPGAYAHVRDQLVTLLEQYPIAYLKWDHNRDLVDAGAGPAGRGGVHAQTRAAYHLMAELKQRFPGLEIESCSSGGGRVDLGVMEHADRVWASDNIDPLERLEIMSGSVGLLPFELLGSHVAAERNHSTDRRHSVRFRAQSALFGHVGVEWDLREASDEDLTELAGWIRIHKEIRELCHHGRLVRGADRGDCLDVQGVVSQDQSQAVFRVARTDLTAYSRAGAVELPGLASQLRYRVEVLSPEPVAGRFSPVWARDRGTVTLSGAELDQVGLEVGALLPESAIVVQLTAV</sequence>
<evidence type="ECO:0000256" key="5">
    <source>
        <dbReference type="PIRNR" id="PIRNR005536"/>
    </source>
</evidence>
<feature type="active site" description="Proton donor" evidence="6">
    <location>
        <position position="525"/>
    </location>
</feature>
<dbReference type="InterPro" id="IPR050985">
    <property type="entry name" value="Alpha-glycosidase_related"/>
</dbReference>
<feature type="binding site" evidence="7">
    <location>
        <begin position="347"/>
        <end position="348"/>
    </location>
    <ligand>
        <name>substrate</name>
    </ligand>
</feature>
<accession>A0A255E1Y7</accession>
<dbReference type="FunFam" id="3.20.20.70:FF:000118">
    <property type="entry name" value="Alpha-galactosidase"/>
    <property type="match status" value="1"/>
</dbReference>
<feature type="binding site" evidence="7">
    <location>
        <position position="184"/>
    </location>
    <ligand>
        <name>substrate</name>
    </ligand>
</feature>
<dbReference type="InterPro" id="IPR031705">
    <property type="entry name" value="Glyco_hydro_36_C"/>
</dbReference>
<dbReference type="InterPro" id="IPR013785">
    <property type="entry name" value="Aldolase_TIM"/>
</dbReference>
<dbReference type="Pfam" id="PF16874">
    <property type="entry name" value="Glyco_hydro_36C"/>
    <property type="match status" value="1"/>
</dbReference>
<dbReference type="GO" id="GO:0004557">
    <property type="term" value="F:alpha-galactosidase activity"/>
    <property type="evidence" value="ECO:0007669"/>
    <property type="project" value="UniProtKB-UniRule"/>
</dbReference>
<dbReference type="PANTHER" id="PTHR43053:SF3">
    <property type="entry name" value="ALPHA-GALACTOSIDASE C-RELATED"/>
    <property type="match status" value="1"/>
</dbReference>
<gene>
    <name evidence="10" type="ORF">CGZ92_11000</name>
</gene>
<keyword evidence="4 5" id="KW-0326">Glycosidase</keyword>
<dbReference type="EC" id="3.2.1.22" evidence="2 5"/>
<evidence type="ECO:0000256" key="1">
    <source>
        <dbReference type="ARBA" id="ARBA00001255"/>
    </source>
</evidence>
<evidence type="ECO:0000256" key="3">
    <source>
        <dbReference type="ARBA" id="ARBA00022801"/>
    </source>
</evidence>
<dbReference type="AlphaFoldDB" id="A0A255E1Y7"/>
<feature type="binding site" evidence="7">
    <location>
        <position position="525"/>
    </location>
    <ligand>
        <name>substrate</name>
    </ligand>
</feature>
<comment type="catalytic activity">
    <reaction evidence="1 5">
        <text>Hydrolysis of terminal, non-reducing alpha-D-galactose residues in alpha-D-galactosides, including galactose oligosaccharides, galactomannans and galactolipids.</text>
        <dbReference type="EC" id="3.2.1.22"/>
    </reaction>
</comment>
<evidence type="ECO:0000256" key="7">
    <source>
        <dbReference type="PIRSR" id="PIRSR005536-2"/>
    </source>
</evidence>
<evidence type="ECO:0000259" key="9">
    <source>
        <dbReference type="Pfam" id="PF16875"/>
    </source>
</evidence>
<evidence type="ECO:0000256" key="2">
    <source>
        <dbReference type="ARBA" id="ARBA00012755"/>
    </source>
</evidence>
<keyword evidence="3 5" id="KW-0378">Hydrolase</keyword>
<dbReference type="EMBL" id="NMVI01000025">
    <property type="protein sequence ID" value="OYN85320.1"/>
    <property type="molecule type" value="Genomic_DNA"/>
</dbReference>
<comment type="similarity">
    <text evidence="5">Belongs to the glycosyl hydrolase.</text>
</comment>
<dbReference type="InterPro" id="IPR013780">
    <property type="entry name" value="Glyco_hydro_b"/>
</dbReference>
<dbReference type="InterPro" id="IPR031704">
    <property type="entry name" value="Glyco_hydro_36_N"/>
</dbReference>
<proteinExistence type="inferred from homology"/>
<dbReference type="PRINTS" id="PR00743">
    <property type="entry name" value="GLHYDRLASE36"/>
</dbReference>
<dbReference type="CDD" id="cd14791">
    <property type="entry name" value="GH36"/>
    <property type="match status" value="1"/>
</dbReference>
<protein>
    <recommendedName>
        <fullName evidence="2 5">Alpha-galactosidase</fullName>
        <ecNumber evidence="2 5">3.2.1.22</ecNumber>
    </recommendedName>
</protein>
<feature type="binding site" evidence="7">
    <location>
        <begin position="457"/>
        <end position="461"/>
    </location>
    <ligand>
        <name>substrate</name>
    </ligand>
</feature>
<evidence type="ECO:0000313" key="11">
    <source>
        <dbReference type="Proteomes" id="UP000216533"/>
    </source>
</evidence>
<dbReference type="InterPro" id="IPR002252">
    <property type="entry name" value="Glyco_hydro_36"/>
</dbReference>
<feature type="binding site" evidence="7">
    <location>
        <position position="424"/>
    </location>
    <ligand>
        <name>substrate</name>
    </ligand>
</feature>
<dbReference type="Gene3D" id="3.20.20.70">
    <property type="entry name" value="Aldolase class I"/>
    <property type="match status" value="1"/>
</dbReference>
<name>A0A255E1Y7_9ACTN</name>
<evidence type="ECO:0000256" key="6">
    <source>
        <dbReference type="PIRSR" id="PIRSR005536-1"/>
    </source>
</evidence>
<feature type="domain" description="Glycosyl hydrolase family 36 N-terminal" evidence="9">
    <location>
        <begin position="30"/>
        <end position="269"/>
    </location>
</feature>
<dbReference type="Gene3D" id="2.60.40.1180">
    <property type="entry name" value="Golgi alpha-mannosidase II"/>
    <property type="match status" value="1"/>
</dbReference>
<dbReference type="PANTHER" id="PTHR43053">
    <property type="entry name" value="GLYCOSIDASE FAMILY 31"/>
    <property type="match status" value="1"/>
</dbReference>
<evidence type="ECO:0000259" key="8">
    <source>
        <dbReference type="Pfam" id="PF16874"/>
    </source>
</evidence>
<evidence type="ECO:0000313" key="10">
    <source>
        <dbReference type="EMBL" id="OYN85320.1"/>
    </source>
</evidence>
<reference evidence="10 11" key="1">
    <citation type="submission" date="2017-07" db="EMBL/GenBank/DDBJ databases">
        <title>Draft whole genome sequences of clinical Proprionibacteriaceae strains.</title>
        <authorList>
            <person name="Bernier A.-M."/>
            <person name="Bernard K."/>
            <person name="Domingo M.-C."/>
        </authorList>
    </citation>
    <scope>NUCLEOTIDE SEQUENCE [LARGE SCALE GENOMIC DNA]</scope>
    <source>
        <strain evidence="10 11">NML 160184</strain>
    </source>
</reference>
<dbReference type="GO" id="GO:0016052">
    <property type="term" value="P:carbohydrate catabolic process"/>
    <property type="evidence" value="ECO:0007669"/>
    <property type="project" value="InterPro"/>
</dbReference>
<dbReference type="InterPro" id="IPR038417">
    <property type="entry name" value="Alpga-gal_N_sf"/>
</dbReference>
<dbReference type="InterPro" id="IPR017853">
    <property type="entry name" value="GH"/>
</dbReference>